<evidence type="ECO:0000256" key="2">
    <source>
        <dbReference type="ARBA" id="ARBA00022737"/>
    </source>
</evidence>
<feature type="domain" description="C2H2-type" evidence="7">
    <location>
        <begin position="213"/>
        <end position="240"/>
    </location>
</feature>
<feature type="domain" description="C2H2-type" evidence="7">
    <location>
        <begin position="241"/>
        <end position="264"/>
    </location>
</feature>
<keyword evidence="9" id="KW-1185">Reference proteome</keyword>
<gene>
    <name evidence="8" type="ORF">QQF64_016687</name>
</gene>
<sequence>MASQKIIGDCSDSDACLQDSLLKEGGLDLHSGQSSVYSSKTSEGQWMEEIQESEEEQGASVTTQSEDINANVKVWQNGKKTSDIVPFGRVSDCPPRTDSSLRHCASESRTEENWPHHIDDIKDCDFVDSDTGKCVPDSSLSSPGQYQQKPDVPALPEVVVELEDFDDPGECFPNPPHDLPVCPDCSQCFATVRDLYAHNCAKEFPEAKMKKSHQCDICFKFFNAPSKLKRHWVTHTGQRPFKCTRCQKSFTQPHHLKTHMQSHR</sequence>
<evidence type="ECO:0000313" key="8">
    <source>
        <dbReference type="EMBL" id="KAL1254458.1"/>
    </source>
</evidence>
<evidence type="ECO:0000256" key="5">
    <source>
        <dbReference type="PROSITE-ProRule" id="PRU00042"/>
    </source>
</evidence>
<dbReference type="PANTHER" id="PTHR14003:SF19">
    <property type="entry name" value="YY2 TRANSCRIPTION FACTOR"/>
    <property type="match status" value="1"/>
</dbReference>
<dbReference type="Proteomes" id="UP001558613">
    <property type="component" value="Unassembled WGS sequence"/>
</dbReference>
<name>A0ABR3LNJ8_9TELE</name>
<evidence type="ECO:0000313" key="9">
    <source>
        <dbReference type="Proteomes" id="UP001558613"/>
    </source>
</evidence>
<accession>A0ABR3LNJ8</accession>
<evidence type="ECO:0000256" key="4">
    <source>
        <dbReference type="ARBA" id="ARBA00022833"/>
    </source>
</evidence>
<evidence type="ECO:0000256" key="3">
    <source>
        <dbReference type="ARBA" id="ARBA00022771"/>
    </source>
</evidence>
<reference evidence="8 9" key="1">
    <citation type="submission" date="2023-09" db="EMBL/GenBank/DDBJ databases">
        <authorList>
            <person name="Wang M."/>
        </authorList>
    </citation>
    <scope>NUCLEOTIDE SEQUENCE [LARGE SCALE GENOMIC DNA]</scope>
    <source>
        <strain evidence="8">GT-2023</strain>
        <tissue evidence="8">Liver</tissue>
    </source>
</reference>
<dbReference type="PROSITE" id="PS50157">
    <property type="entry name" value="ZINC_FINGER_C2H2_2"/>
    <property type="match status" value="2"/>
</dbReference>
<comment type="caution">
    <text evidence="8">The sequence shown here is derived from an EMBL/GenBank/DDBJ whole genome shotgun (WGS) entry which is preliminary data.</text>
</comment>
<evidence type="ECO:0000256" key="1">
    <source>
        <dbReference type="ARBA" id="ARBA00022723"/>
    </source>
</evidence>
<evidence type="ECO:0000259" key="7">
    <source>
        <dbReference type="PROSITE" id="PS50157"/>
    </source>
</evidence>
<keyword evidence="2" id="KW-0677">Repeat</keyword>
<feature type="region of interest" description="Disordered" evidence="6">
    <location>
        <begin position="28"/>
        <end position="67"/>
    </location>
</feature>
<keyword evidence="4" id="KW-0862">Zinc</keyword>
<dbReference type="EMBL" id="JAYMGO010000020">
    <property type="protein sequence ID" value="KAL1254458.1"/>
    <property type="molecule type" value="Genomic_DNA"/>
</dbReference>
<feature type="compositionally biased region" description="Polar residues" evidence="6">
    <location>
        <begin position="31"/>
        <end position="42"/>
    </location>
</feature>
<dbReference type="PANTHER" id="PTHR14003">
    <property type="entry name" value="TRANSCRIPTIONAL REPRESSOR PROTEIN YY"/>
    <property type="match status" value="1"/>
</dbReference>
<dbReference type="Pfam" id="PF00096">
    <property type="entry name" value="zf-C2H2"/>
    <property type="match status" value="2"/>
</dbReference>
<evidence type="ECO:0000256" key="6">
    <source>
        <dbReference type="SAM" id="MobiDB-lite"/>
    </source>
</evidence>
<dbReference type="PROSITE" id="PS00028">
    <property type="entry name" value="ZINC_FINGER_C2H2_1"/>
    <property type="match status" value="2"/>
</dbReference>
<dbReference type="Gene3D" id="3.30.160.60">
    <property type="entry name" value="Classic Zinc Finger"/>
    <property type="match status" value="2"/>
</dbReference>
<dbReference type="SMART" id="SM00355">
    <property type="entry name" value="ZnF_C2H2"/>
    <property type="match status" value="2"/>
</dbReference>
<keyword evidence="1" id="KW-0479">Metal-binding</keyword>
<protein>
    <recommendedName>
        <fullName evidence="7">C2H2-type domain-containing protein</fullName>
    </recommendedName>
</protein>
<dbReference type="InterPro" id="IPR036236">
    <property type="entry name" value="Znf_C2H2_sf"/>
</dbReference>
<proteinExistence type="predicted"/>
<dbReference type="InterPro" id="IPR013087">
    <property type="entry name" value="Znf_C2H2_type"/>
</dbReference>
<dbReference type="SUPFAM" id="SSF57667">
    <property type="entry name" value="beta-beta-alpha zinc fingers"/>
    <property type="match status" value="1"/>
</dbReference>
<keyword evidence="3 5" id="KW-0863">Zinc-finger</keyword>
<organism evidence="8 9">
    <name type="scientific">Cirrhinus molitorella</name>
    <name type="common">mud carp</name>
    <dbReference type="NCBI Taxonomy" id="172907"/>
    <lineage>
        <taxon>Eukaryota</taxon>
        <taxon>Metazoa</taxon>
        <taxon>Chordata</taxon>
        <taxon>Craniata</taxon>
        <taxon>Vertebrata</taxon>
        <taxon>Euteleostomi</taxon>
        <taxon>Actinopterygii</taxon>
        <taxon>Neopterygii</taxon>
        <taxon>Teleostei</taxon>
        <taxon>Ostariophysi</taxon>
        <taxon>Cypriniformes</taxon>
        <taxon>Cyprinidae</taxon>
        <taxon>Labeoninae</taxon>
        <taxon>Labeonini</taxon>
        <taxon>Cirrhinus</taxon>
    </lineage>
</organism>